<dbReference type="GO" id="GO:0004602">
    <property type="term" value="F:glutathione peroxidase activity"/>
    <property type="evidence" value="ECO:0007669"/>
    <property type="project" value="UniProtKB-EC"/>
</dbReference>
<comment type="catalytic activity">
    <reaction evidence="4">
        <text>a hydroperoxide + [thioredoxin]-dithiol = an alcohol + [thioredoxin]-disulfide + H2O</text>
        <dbReference type="Rhea" id="RHEA:62620"/>
        <dbReference type="Rhea" id="RHEA-COMP:10698"/>
        <dbReference type="Rhea" id="RHEA-COMP:10700"/>
        <dbReference type="ChEBI" id="CHEBI:15377"/>
        <dbReference type="ChEBI" id="CHEBI:29950"/>
        <dbReference type="ChEBI" id="CHEBI:30879"/>
        <dbReference type="ChEBI" id="CHEBI:35924"/>
        <dbReference type="ChEBI" id="CHEBI:50058"/>
        <dbReference type="EC" id="1.11.1.24"/>
    </reaction>
</comment>
<protein>
    <recommendedName>
        <fullName evidence="5">Glutathione peroxidase</fullName>
    </recommendedName>
</protein>
<dbReference type="PROSITE" id="PS51355">
    <property type="entry name" value="GLUTATHIONE_PEROXID_3"/>
    <property type="match status" value="1"/>
</dbReference>
<dbReference type="PRINTS" id="PR01011">
    <property type="entry name" value="GLUTPROXDASE"/>
</dbReference>
<dbReference type="PANTHER" id="PTHR11592:SF78">
    <property type="entry name" value="GLUTATHIONE PEROXIDASE"/>
    <property type="match status" value="1"/>
</dbReference>
<keyword evidence="7" id="KW-1185">Reference proteome</keyword>
<dbReference type="CDD" id="cd00340">
    <property type="entry name" value="GSH_Peroxidase"/>
    <property type="match status" value="1"/>
</dbReference>
<dbReference type="SUPFAM" id="SSF52833">
    <property type="entry name" value="Thioredoxin-like"/>
    <property type="match status" value="1"/>
</dbReference>
<proteinExistence type="inferred from homology"/>
<dbReference type="EMBL" id="JANBQD010000007">
    <property type="protein sequence ID" value="KAJ1995264.1"/>
    <property type="molecule type" value="Genomic_DNA"/>
</dbReference>
<keyword evidence="3 5" id="KW-0560">Oxidoreductase</keyword>
<reference evidence="6" key="1">
    <citation type="submission" date="2022-07" db="EMBL/GenBank/DDBJ databases">
        <title>Phylogenomic reconstructions and comparative analyses of Kickxellomycotina fungi.</title>
        <authorList>
            <person name="Reynolds N.K."/>
            <person name="Stajich J.E."/>
            <person name="Barry K."/>
            <person name="Grigoriev I.V."/>
            <person name="Crous P."/>
            <person name="Smith M.E."/>
        </authorList>
    </citation>
    <scope>NUCLEOTIDE SEQUENCE</scope>
    <source>
        <strain evidence="6">BCRC 34882</strain>
    </source>
</reference>
<evidence type="ECO:0000256" key="3">
    <source>
        <dbReference type="ARBA" id="ARBA00023002"/>
    </source>
</evidence>
<comment type="similarity">
    <text evidence="1 5">Belongs to the glutathione peroxidase family.</text>
</comment>
<evidence type="ECO:0000256" key="2">
    <source>
        <dbReference type="ARBA" id="ARBA00022559"/>
    </source>
</evidence>
<dbReference type="InterPro" id="IPR036249">
    <property type="entry name" value="Thioredoxin-like_sf"/>
</dbReference>
<evidence type="ECO:0000256" key="1">
    <source>
        <dbReference type="ARBA" id="ARBA00006926"/>
    </source>
</evidence>
<dbReference type="PROSITE" id="PS00763">
    <property type="entry name" value="GLUTATHIONE_PEROXID_2"/>
    <property type="match status" value="1"/>
</dbReference>
<dbReference type="InterPro" id="IPR000889">
    <property type="entry name" value="Glutathione_peroxidase"/>
</dbReference>
<comment type="caution">
    <text evidence="6">The sequence shown here is derived from an EMBL/GenBank/DDBJ whole genome shotgun (WGS) entry which is preliminary data.</text>
</comment>
<dbReference type="Pfam" id="PF00255">
    <property type="entry name" value="GSHPx"/>
    <property type="match status" value="1"/>
</dbReference>
<dbReference type="InterPro" id="IPR029759">
    <property type="entry name" value="GPX_AS"/>
</dbReference>
<dbReference type="PANTHER" id="PTHR11592">
    <property type="entry name" value="GLUTATHIONE PEROXIDASE"/>
    <property type="match status" value="1"/>
</dbReference>
<evidence type="ECO:0000256" key="4">
    <source>
        <dbReference type="ARBA" id="ARBA00049091"/>
    </source>
</evidence>
<name>A0ABQ8PSX3_9FUNG</name>
<dbReference type="PROSITE" id="PS00460">
    <property type="entry name" value="GLUTATHIONE_PEROXID_1"/>
    <property type="match status" value="1"/>
</dbReference>
<evidence type="ECO:0000313" key="7">
    <source>
        <dbReference type="Proteomes" id="UP001151295"/>
    </source>
</evidence>
<dbReference type="InterPro" id="IPR029760">
    <property type="entry name" value="GPX_CS"/>
</dbReference>
<gene>
    <name evidence="6" type="primary">HYR1</name>
    <name evidence="6" type="ORF">EDC05_001102</name>
</gene>
<dbReference type="Proteomes" id="UP001151295">
    <property type="component" value="Unassembled WGS sequence"/>
</dbReference>
<organism evidence="6 7">
    <name type="scientific">Coemansia umbellata</name>
    <dbReference type="NCBI Taxonomy" id="1424467"/>
    <lineage>
        <taxon>Eukaryota</taxon>
        <taxon>Fungi</taxon>
        <taxon>Fungi incertae sedis</taxon>
        <taxon>Zoopagomycota</taxon>
        <taxon>Kickxellomycotina</taxon>
        <taxon>Kickxellomycetes</taxon>
        <taxon>Kickxellales</taxon>
        <taxon>Kickxellaceae</taxon>
        <taxon>Coemansia</taxon>
    </lineage>
</organism>
<accession>A0ABQ8PSX3</accession>
<dbReference type="Gene3D" id="3.40.30.10">
    <property type="entry name" value="Glutaredoxin"/>
    <property type="match status" value="1"/>
</dbReference>
<sequence>MVLLRALSPLSPGRCTSHVPRRLAAFGASQVAAAQMTQRKTRTRAPHQPAKAPVAAKTASLPFSVPQSNHYFCSYSTMSSNNDDFYALSFKTLDGKDYPFEQLRDKVVLIVNVASKCGFTPQYKGLEELHKKYADKGLVILGFPSNQFGGQEPGGAEEIQGFCQKNYGVSFQIMEKSDVNGGNENPVYKLIKAKKPGIMGFKKIKWNFEKFLVDREGTVAERWATTTSPASIDSTIKGYLTKKEEN</sequence>
<keyword evidence="2 5" id="KW-0575">Peroxidase</keyword>
<evidence type="ECO:0000313" key="6">
    <source>
        <dbReference type="EMBL" id="KAJ1995264.1"/>
    </source>
</evidence>
<evidence type="ECO:0000256" key="5">
    <source>
        <dbReference type="RuleBase" id="RU000499"/>
    </source>
</evidence>